<dbReference type="Proteomes" id="UP001184150">
    <property type="component" value="Unassembled WGS sequence"/>
</dbReference>
<evidence type="ECO:0000313" key="2">
    <source>
        <dbReference type="Proteomes" id="UP001184150"/>
    </source>
</evidence>
<accession>A0ABU1MG22</accession>
<reference evidence="1 2" key="1">
    <citation type="submission" date="2023-07" db="EMBL/GenBank/DDBJ databases">
        <title>Sorghum-associated microbial communities from plants grown in Nebraska, USA.</title>
        <authorList>
            <person name="Schachtman D."/>
        </authorList>
    </citation>
    <scope>NUCLEOTIDE SEQUENCE [LARGE SCALE GENOMIC DNA]</scope>
    <source>
        <strain evidence="1 2">DS1027</strain>
    </source>
</reference>
<sequence length="417" mass="45083">MAARWGSLAGALSWPMLAAGQNAPERRAGPETVENRIRPGMEGTGLVAGSLRILPTVAFGVVATDDLYARRVPRVADVGANLAPAVTVQSQWNRHSLTLRADGLFERYARHGAEGTDRYGAGAAGRIDIGGDTRVNLDAAIDRRIEARGTTGDTLFGVKPIAYRQVSLGGSVEQAVGATRLAFDLRFDRFHYFNRHDGNTTIVLAPRDYQALAGGAKLVRPISSAVAVSLALRLNSTRYPHEDRTQPSRRGHGYAVMAGIAFGQDRLVEGQVALGYLHQRFASQAYPTIAGLAYDANVQWHVTPLTTVSLAADKTIQRSPIIDVAGIEQQQFSLGAAHELLRTLILRPSVSYTINRFRGGARVDRYASAGLSATWQAAPHVIVEGALRHALGRTSAPVAKPREYDQNRATITLKYVF</sequence>
<keyword evidence="2" id="KW-1185">Reference proteome</keyword>
<evidence type="ECO:0000313" key="1">
    <source>
        <dbReference type="EMBL" id="MDR6509285.1"/>
    </source>
</evidence>
<comment type="caution">
    <text evidence="1">The sequence shown here is derived from an EMBL/GenBank/DDBJ whole genome shotgun (WGS) entry which is preliminary data.</text>
</comment>
<dbReference type="RefSeq" id="WP_309804108.1">
    <property type="nucleotide sequence ID" value="NZ_JAVDRD010000001.1"/>
</dbReference>
<organism evidence="1 2">
    <name type="scientific">Novosphingobium capsulatum</name>
    <dbReference type="NCBI Taxonomy" id="13688"/>
    <lineage>
        <taxon>Bacteria</taxon>
        <taxon>Pseudomonadati</taxon>
        <taxon>Pseudomonadota</taxon>
        <taxon>Alphaproteobacteria</taxon>
        <taxon>Sphingomonadales</taxon>
        <taxon>Sphingomonadaceae</taxon>
        <taxon>Novosphingobium</taxon>
    </lineage>
</organism>
<name>A0ABU1MG22_9SPHN</name>
<protein>
    <recommendedName>
        <fullName evidence="3">Beta-barrel porin 2</fullName>
    </recommendedName>
</protein>
<gene>
    <name evidence="1" type="ORF">J2792_000125</name>
</gene>
<dbReference type="InterPro" id="IPR018759">
    <property type="entry name" value="BBP2_2"/>
</dbReference>
<dbReference type="Pfam" id="PF10082">
    <property type="entry name" value="BBP2_2"/>
    <property type="match status" value="1"/>
</dbReference>
<proteinExistence type="predicted"/>
<evidence type="ECO:0008006" key="3">
    <source>
        <dbReference type="Google" id="ProtNLM"/>
    </source>
</evidence>
<dbReference type="EMBL" id="JAVDRD010000001">
    <property type="protein sequence ID" value="MDR6509285.1"/>
    <property type="molecule type" value="Genomic_DNA"/>
</dbReference>